<keyword evidence="1 6" id="KW-0597">Phosphoprotein</keyword>
<sequence>MVSNRAKNKHVALIVEDDLNLAEALGDLLKSLGHDFIHAETQEEGLRLMEEGQFCFAILDLQIKVDADAIYPMVEAGAQLQRQIRDRYPHRNDNDQHHLQILAMSGHAKEMFNVIGMLQNGADDFILKPLGENNPPLHIKIQECLVKSGRENHADCAHIMELARGKPSRSNSRPVAPKRKTERSDISLTIPGQIEGKRTEVAINGVSQHLPDAQLLLLMRMVAGRAQDDSGWVHKQDLGSRDADGFKGMSNLNSSLKPLLPGGMSFYENDKMGSYRIKPEIIIGEIDHTQLALHSQREIRQLSAIIQKMRLAA</sequence>
<dbReference type="GO" id="GO:0032993">
    <property type="term" value="C:protein-DNA complex"/>
    <property type="evidence" value="ECO:0007669"/>
    <property type="project" value="TreeGrafter"/>
</dbReference>
<feature type="modified residue" description="4-aspartylphosphate" evidence="6">
    <location>
        <position position="60"/>
    </location>
</feature>
<dbReference type="SMART" id="SM00448">
    <property type="entry name" value="REC"/>
    <property type="match status" value="1"/>
</dbReference>
<proteinExistence type="predicted"/>
<dbReference type="GO" id="GO:0000156">
    <property type="term" value="F:phosphorelay response regulator activity"/>
    <property type="evidence" value="ECO:0007669"/>
    <property type="project" value="TreeGrafter"/>
</dbReference>
<dbReference type="eggNOG" id="COG0745">
    <property type="taxonomic scope" value="Bacteria"/>
</dbReference>
<evidence type="ECO:0000313" key="10">
    <source>
        <dbReference type="Proteomes" id="UP000002586"/>
    </source>
</evidence>
<dbReference type="Proteomes" id="UP000002586">
    <property type="component" value="Chromosome"/>
</dbReference>
<dbReference type="PANTHER" id="PTHR48111">
    <property type="entry name" value="REGULATOR OF RPOS"/>
    <property type="match status" value="1"/>
</dbReference>
<keyword evidence="2" id="KW-0902">Two-component regulatory system</keyword>
<feature type="region of interest" description="Disordered" evidence="7">
    <location>
        <begin position="165"/>
        <end position="187"/>
    </location>
</feature>
<feature type="domain" description="Response regulatory" evidence="8">
    <location>
        <begin position="11"/>
        <end position="143"/>
    </location>
</feature>
<evidence type="ECO:0000313" key="9">
    <source>
        <dbReference type="EMBL" id="ABK45206.1"/>
    </source>
</evidence>
<dbReference type="PANTHER" id="PTHR48111:SF1">
    <property type="entry name" value="TWO-COMPONENT RESPONSE REGULATOR ORR33"/>
    <property type="match status" value="1"/>
</dbReference>
<dbReference type="InterPro" id="IPR001789">
    <property type="entry name" value="Sig_transdc_resp-reg_receiver"/>
</dbReference>
<evidence type="ECO:0000256" key="3">
    <source>
        <dbReference type="ARBA" id="ARBA00023015"/>
    </source>
</evidence>
<organism evidence="9 10">
    <name type="scientific">Magnetococcus marinus (strain ATCC BAA-1437 / JCM 17883 / MC-1)</name>
    <dbReference type="NCBI Taxonomy" id="156889"/>
    <lineage>
        <taxon>Bacteria</taxon>
        <taxon>Pseudomonadati</taxon>
        <taxon>Pseudomonadota</taxon>
        <taxon>Magnetococcia</taxon>
        <taxon>Magnetococcales</taxon>
        <taxon>Magnetococcaceae</taxon>
        <taxon>Magnetococcus</taxon>
    </lineage>
</organism>
<keyword evidence="10" id="KW-1185">Reference proteome</keyword>
<evidence type="ECO:0000256" key="4">
    <source>
        <dbReference type="ARBA" id="ARBA00023125"/>
    </source>
</evidence>
<dbReference type="Gene3D" id="3.40.50.2300">
    <property type="match status" value="1"/>
</dbReference>
<accession>A0LB63</accession>
<dbReference type="CDD" id="cd00156">
    <property type="entry name" value="REC"/>
    <property type="match status" value="1"/>
</dbReference>
<dbReference type="HOGENOM" id="CLU_911546_0_0_5"/>
<dbReference type="GO" id="GO:0005829">
    <property type="term" value="C:cytosol"/>
    <property type="evidence" value="ECO:0007669"/>
    <property type="project" value="TreeGrafter"/>
</dbReference>
<dbReference type="SUPFAM" id="SSF52172">
    <property type="entry name" value="CheY-like"/>
    <property type="match status" value="1"/>
</dbReference>
<dbReference type="OrthoDB" id="9782655at2"/>
<reference evidence="10" key="1">
    <citation type="journal article" date="2009" name="Appl. Environ. Microbiol.">
        <title>Complete genome sequence of the chemolithoautotrophic marine magnetotactic coccus strain MC-1.</title>
        <authorList>
            <person name="Schubbe S."/>
            <person name="Williams T.J."/>
            <person name="Xie G."/>
            <person name="Kiss H.E."/>
            <person name="Brettin T.S."/>
            <person name="Martinez D."/>
            <person name="Ross C.A."/>
            <person name="Schuler D."/>
            <person name="Cox B.L."/>
            <person name="Nealson K.H."/>
            <person name="Bazylinski D.A."/>
        </authorList>
    </citation>
    <scope>NUCLEOTIDE SEQUENCE [LARGE SCALE GENOMIC DNA]</scope>
    <source>
        <strain evidence="10">ATCC BAA-1437 / JCM 17883 / MC-1</strain>
    </source>
</reference>
<evidence type="ECO:0000256" key="1">
    <source>
        <dbReference type="ARBA" id="ARBA00022553"/>
    </source>
</evidence>
<evidence type="ECO:0000256" key="7">
    <source>
        <dbReference type="SAM" id="MobiDB-lite"/>
    </source>
</evidence>
<keyword evidence="4" id="KW-0238">DNA-binding</keyword>
<dbReference type="EMBL" id="CP000471">
    <property type="protein sequence ID" value="ABK45206.1"/>
    <property type="molecule type" value="Genomic_DNA"/>
</dbReference>
<dbReference type="AlphaFoldDB" id="A0LB63"/>
<evidence type="ECO:0000256" key="2">
    <source>
        <dbReference type="ARBA" id="ARBA00023012"/>
    </source>
</evidence>
<keyword evidence="5" id="KW-0804">Transcription</keyword>
<dbReference type="RefSeq" id="WP_011714299.1">
    <property type="nucleotide sequence ID" value="NC_008576.1"/>
</dbReference>
<keyword evidence="3" id="KW-0805">Transcription regulation</keyword>
<dbReference type="STRING" id="156889.Mmc1_2713"/>
<dbReference type="KEGG" id="mgm:Mmc1_2713"/>
<reference evidence="9 10" key="2">
    <citation type="journal article" date="2012" name="Int. J. Syst. Evol. Microbiol.">
        <title>Magnetococcus marinus gen. nov., sp. nov., a marine, magnetotactic bacterium that represents a novel lineage (Magnetococcaceae fam. nov.; Magnetococcales ord. nov.) at the base of the Alphaproteobacteria.</title>
        <authorList>
            <person name="Bazylinski D.A."/>
            <person name="Williams T.J."/>
            <person name="Lefevre C.T."/>
            <person name="Berg R.J."/>
            <person name="Zhang C.L."/>
            <person name="Bowser S.S."/>
            <person name="Dean A.J."/>
            <person name="Beveridge T.J."/>
        </authorList>
    </citation>
    <scope>NUCLEOTIDE SEQUENCE [LARGE SCALE GENOMIC DNA]</scope>
    <source>
        <strain evidence="10">ATCC BAA-1437 / JCM 17883 / MC-1</strain>
    </source>
</reference>
<dbReference type="InterPro" id="IPR039420">
    <property type="entry name" value="WalR-like"/>
</dbReference>
<evidence type="ECO:0000259" key="8">
    <source>
        <dbReference type="PROSITE" id="PS50110"/>
    </source>
</evidence>
<evidence type="ECO:0000256" key="5">
    <source>
        <dbReference type="ARBA" id="ARBA00023163"/>
    </source>
</evidence>
<dbReference type="GO" id="GO:0006355">
    <property type="term" value="P:regulation of DNA-templated transcription"/>
    <property type="evidence" value="ECO:0007669"/>
    <property type="project" value="TreeGrafter"/>
</dbReference>
<protein>
    <submittedName>
        <fullName evidence="9">Response regulator receiver protein</fullName>
    </submittedName>
</protein>
<evidence type="ECO:0000256" key="6">
    <source>
        <dbReference type="PROSITE-ProRule" id="PRU00169"/>
    </source>
</evidence>
<dbReference type="InterPro" id="IPR011006">
    <property type="entry name" value="CheY-like_superfamily"/>
</dbReference>
<dbReference type="Pfam" id="PF00072">
    <property type="entry name" value="Response_reg"/>
    <property type="match status" value="1"/>
</dbReference>
<gene>
    <name evidence="9" type="ordered locus">Mmc1_2713</name>
</gene>
<dbReference type="PROSITE" id="PS50110">
    <property type="entry name" value="RESPONSE_REGULATORY"/>
    <property type="match status" value="1"/>
</dbReference>
<dbReference type="GO" id="GO:0000976">
    <property type="term" value="F:transcription cis-regulatory region binding"/>
    <property type="evidence" value="ECO:0007669"/>
    <property type="project" value="TreeGrafter"/>
</dbReference>
<name>A0LB63_MAGMM</name>